<reference evidence="2" key="1">
    <citation type="submission" date="2013-09" db="EMBL/GenBank/DDBJ databases">
        <title>Corchorus olitorius genome sequencing.</title>
        <authorList>
            <person name="Alam M."/>
            <person name="Haque M.S."/>
            <person name="Islam M.S."/>
            <person name="Emdad E.M."/>
            <person name="Islam M.M."/>
            <person name="Ahmed B."/>
            <person name="Halim A."/>
            <person name="Hossen Q.M.M."/>
            <person name="Hossain M.Z."/>
            <person name="Ahmed R."/>
            <person name="Khan M.M."/>
            <person name="Islam R."/>
            <person name="Rashid M.M."/>
            <person name="Khan S.A."/>
            <person name="Rahman M.S."/>
            <person name="Alam M."/>
            <person name="Yahiya A.S."/>
            <person name="Khan M.S."/>
            <person name="Azam M.S."/>
            <person name="Haque T."/>
            <person name="Lashkar M.Z.H."/>
            <person name="Akhand A.I."/>
            <person name="Morshed G."/>
            <person name="Roy S."/>
            <person name="Uddin K.S."/>
            <person name="Rabeya T."/>
            <person name="Hossain A.S."/>
            <person name="Chowdhury A."/>
            <person name="Snigdha A.R."/>
            <person name="Mortoza M.S."/>
            <person name="Matin S.A."/>
            <person name="Hoque S.M.E."/>
            <person name="Islam M.K."/>
            <person name="Roy D.K."/>
            <person name="Haider R."/>
            <person name="Moosa M.M."/>
            <person name="Elias S.M."/>
            <person name="Hasan A.M."/>
            <person name="Jahan S."/>
            <person name="Shafiuddin M."/>
            <person name="Mahmood N."/>
            <person name="Shommy N.S."/>
        </authorList>
    </citation>
    <scope>NUCLEOTIDE SEQUENCE [LARGE SCALE GENOMIC DNA]</scope>
    <source>
        <strain evidence="2">cv. O-4</strain>
    </source>
</reference>
<dbReference type="AlphaFoldDB" id="A0A1R3HZK0"/>
<gene>
    <name evidence="1" type="ORF">COLO4_25888</name>
</gene>
<evidence type="ECO:0000313" key="1">
    <source>
        <dbReference type="EMBL" id="OMO75764.1"/>
    </source>
</evidence>
<sequence length="54" mass="6211">MAIFQADFGMEEVLYSKFSKPQKKVVVYGRVSLPKPLILDKQKASGRWDHGEKE</sequence>
<name>A0A1R3HZK0_9ROSI</name>
<evidence type="ECO:0000313" key="2">
    <source>
        <dbReference type="Proteomes" id="UP000187203"/>
    </source>
</evidence>
<proteinExistence type="predicted"/>
<dbReference type="Proteomes" id="UP000187203">
    <property type="component" value="Unassembled WGS sequence"/>
</dbReference>
<accession>A0A1R3HZK0</accession>
<comment type="caution">
    <text evidence="1">The sequence shown here is derived from an EMBL/GenBank/DDBJ whole genome shotgun (WGS) entry which is preliminary data.</text>
</comment>
<dbReference type="EMBL" id="AWUE01019160">
    <property type="protein sequence ID" value="OMO75764.1"/>
    <property type="molecule type" value="Genomic_DNA"/>
</dbReference>
<protein>
    <submittedName>
        <fullName evidence="1">Uncharacterized protein</fullName>
    </submittedName>
</protein>
<organism evidence="1 2">
    <name type="scientific">Corchorus olitorius</name>
    <dbReference type="NCBI Taxonomy" id="93759"/>
    <lineage>
        <taxon>Eukaryota</taxon>
        <taxon>Viridiplantae</taxon>
        <taxon>Streptophyta</taxon>
        <taxon>Embryophyta</taxon>
        <taxon>Tracheophyta</taxon>
        <taxon>Spermatophyta</taxon>
        <taxon>Magnoliopsida</taxon>
        <taxon>eudicotyledons</taxon>
        <taxon>Gunneridae</taxon>
        <taxon>Pentapetalae</taxon>
        <taxon>rosids</taxon>
        <taxon>malvids</taxon>
        <taxon>Malvales</taxon>
        <taxon>Malvaceae</taxon>
        <taxon>Grewioideae</taxon>
        <taxon>Apeibeae</taxon>
        <taxon>Corchorus</taxon>
    </lineage>
</organism>
<keyword evidence="2" id="KW-1185">Reference proteome</keyword>